<gene>
    <name evidence="1" type="ORF">JAAARDRAFT_209051</name>
</gene>
<dbReference type="InterPro" id="IPR007174">
    <property type="entry name" value="Las1"/>
</dbReference>
<dbReference type="GO" id="GO:0090730">
    <property type="term" value="C:Las1 complex"/>
    <property type="evidence" value="ECO:0007669"/>
    <property type="project" value="InterPro"/>
</dbReference>
<sequence length="488" mass="53802">MRLPRRVPWTSITELEQVCSWIYSDENDLAQLGSAARRLSAWRVSTVLPHALESALAILVVILQDKKQENRSSLSLRQSYATAIIRLVNGLVDPLQRGVYARSIASIATQLGLPAWLVELRHAATHEDLPSLEVLREAARESMSWLLQNYFLPTLNPASTPTSQLAPLSPLAPFLKSYKSLAKLLSRDATLKYRYKHEFAKTLRDIERWISEAKVAADGAMGEFGWGAPGNVEETATDAGEEDVRERWAMERLCDALLQKGGLVPVSKKKRVASDDSGLPPVSSINIWRPLLDHLRTFHPSLLSVLASRIVLFLTTDTPLDGEPNGLPSSDLSHGMVLARWMVWLVQTYASNDESDAELRREDMLAQLITSVGPGLSRHMEHQKAIEMLLHSLSVGSPNIDVMMELVASDSIGKPSGDWQQDDIDVMTQRLNSLIGAAPLEATRASEAAAPSLTSTPAKLQFTLPNGWKAVDDSSIWKPCPIGVFIAL</sequence>
<evidence type="ECO:0000313" key="1">
    <source>
        <dbReference type="EMBL" id="KDQ54841.1"/>
    </source>
</evidence>
<dbReference type="GO" id="GO:0000460">
    <property type="term" value="P:maturation of 5.8S rRNA"/>
    <property type="evidence" value="ECO:0007669"/>
    <property type="project" value="TreeGrafter"/>
</dbReference>
<evidence type="ECO:0008006" key="3">
    <source>
        <dbReference type="Google" id="ProtNLM"/>
    </source>
</evidence>
<dbReference type="PANTHER" id="PTHR15002:SF0">
    <property type="entry name" value="RIBOSOMAL BIOGENESIS PROTEIN LAS1L"/>
    <property type="match status" value="1"/>
</dbReference>
<dbReference type="Pfam" id="PF04031">
    <property type="entry name" value="Las1"/>
    <property type="match status" value="1"/>
</dbReference>
<dbReference type="AlphaFoldDB" id="A0A067PWY0"/>
<reference evidence="2" key="1">
    <citation type="journal article" date="2014" name="Proc. Natl. Acad. Sci. U.S.A.">
        <title>Extensive sampling of basidiomycete genomes demonstrates inadequacy of the white-rot/brown-rot paradigm for wood decay fungi.</title>
        <authorList>
            <person name="Riley R."/>
            <person name="Salamov A.A."/>
            <person name="Brown D.W."/>
            <person name="Nagy L.G."/>
            <person name="Floudas D."/>
            <person name="Held B.W."/>
            <person name="Levasseur A."/>
            <person name="Lombard V."/>
            <person name="Morin E."/>
            <person name="Otillar R."/>
            <person name="Lindquist E.A."/>
            <person name="Sun H."/>
            <person name="LaButti K.M."/>
            <person name="Schmutz J."/>
            <person name="Jabbour D."/>
            <person name="Luo H."/>
            <person name="Baker S.E."/>
            <person name="Pisabarro A.G."/>
            <person name="Walton J.D."/>
            <person name="Blanchette R.A."/>
            <person name="Henrissat B."/>
            <person name="Martin F."/>
            <person name="Cullen D."/>
            <person name="Hibbett D.S."/>
            <person name="Grigoriev I.V."/>
        </authorList>
    </citation>
    <scope>NUCLEOTIDE SEQUENCE [LARGE SCALE GENOMIC DNA]</scope>
    <source>
        <strain evidence="2">MUCL 33604</strain>
    </source>
</reference>
<dbReference type="Proteomes" id="UP000027265">
    <property type="component" value="Unassembled WGS sequence"/>
</dbReference>
<evidence type="ECO:0000313" key="2">
    <source>
        <dbReference type="Proteomes" id="UP000027265"/>
    </source>
</evidence>
<dbReference type="STRING" id="933084.A0A067PWY0"/>
<dbReference type="PANTHER" id="PTHR15002">
    <property type="entry name" value="RIBOSOMAL BIOGENESIS PROTEIN LAS1L"/>
    <property type="match status" value="1"/>
</dbReference>
<dbReference type="GO" id="GO:0030687">
    <property type="term" value="C:preribosome, large subunit precursor"/>
    <property type="evidence" value="ECO:0007669"/>
    <property type="project" value="TreeGrafter"/>
</dbReference>
<dbReference type="HOGENOM" id="CLU_031483_0_0_1"/>
<dbReference type="OrthoDB" id="10263222at2759"/>
<accession>A0A067PWY0</accession>
<dbReference type="InParanoid" id="A0A067PWY0"/>
<dbReference type="FunCoup" id="A0A067PWY0">
    <property type="interactions" value="8"/>
</dbReference>
<keyword evidence="2" id="KW-1185">Reference proteome</keyword>
<name>A0A067PWY0_9AGAM</name>
<proteinExistence type="predicted"/>
<dbReference type="GO" id="GO:0004519">
    <property type="term" value="F:endonuclease activity"/>
    <property type="evidence" value="ECO:0007669"/>
    <property type="project" value="InterPro"/>
</dbReference>
<organism evidence="1 2">
    <name type="scientific">Jaapia argillacea MUCL 33604</name>
    <dbReference type="NCBI Taxonomy" id="933084"/>
    <lineage>
        <taxon>Eukaryota</taxon>
        <taxon>Fungi</taxon>
        <taxon>Dikarya</taxon>
        <taxon>Basidiomycota</taxon>
        <taxon>Agaricomycotina</taxon>
        <taxon>Agaricomycetes</taxon>
        <taxon>Agaricomycetidae</taxon>
        <taxon>Jaapiales</taxon>
        <taxon>Jaapiaceae</taxon>
        <taxon>Jaapia</taxon>
    </lineage>
</organism>
<dbReference type="EMBL" id="KL197727">
    <property type="protein sequence ID" value="KDQ54841.1"/>
    <property type="molecule type" value="Genomic_DNA"/>
</dbReference>
<protein>
    <recommendedName>
        <fullName evidence="3">Las1-domain-containing protein</fullName>
    </recommendedName>
</protein>
<dbReference type="GO" id="GO:0000470">
    <property type="term" value="P:maturation of LSU-rRNA"/>
    <property type="evidence" value="ECO:0007669"/>
    <property type="project" value="TreeGrafter"/>
</dbReference>